<evidence type="ECO:0000256" key="9">
    <source>
        <dbReference type="SAM" id="Phobius"/>
    </source>
</evidence>
<feature type="domain" description="Signal transduction histidine kinase subgroup 3 dimerisation and phosphoacceptor" evidence="10">
    <location>
        <begin position="216"/>
        <end position="280"/>
    </location>
</feature>
<feature type="transmembrane region" description="Helical" evidence="9">
    <location>
        <begin position="163"/>
        <end position="182"/>
    </location>
</feature>
<gene>
    <name evidence="11" type="ORF">GCM10009741_61750</name>
</gene>
<evidence type="ECO:0000259" key="10">
    <source>
        <dbReference type="Pfam" id="PF07730"/>
    </source>
</evidence>
<evidence type="ECO:0000256" key="3">
    <source>
        <dbReference type="ARBA" id="ARBA00022553"/>
    </source>
</evidence>
<keyword evidence="9" id="KW-1133">Transmembrane helix</keyword>
<dbReference type="GO" id="GO:0016301">
    <property type="term" value="F:kinase activity"/>
    <property type="evidence" value="ECO:0007669"/>
    <property type="project" value="UniProtKB-KW"/>
</dbReference>
<sequence>MPEPYPTESLDLPRLRYPDRAITPYDGRRLAIVNSVDQSLNRRRSARDWVVDSVAFLLASLVGLILYDQNSADRIPDWMFLADFVSGIALCLLLWFRRRWPIQLAVLSALVTIYSETGGIAALIFAMNVAVYFQLRVTLLIGALNVVSVVLYSLVRETNDPPVLVYATALPLYIAAVGWGSYIRSRRQLLQTLRERAERAESVARLEAEQGQLRAREEIAREMHDVLGHRLSLLSVHAGALAYRPDASTEEIAGAAEIIRSSAHQALQDLREVIGVLRAPVGELPQPTFGDLPVLVEGAQRAGVPVELELDAPGSLPEHVGRTAYRIVQEGLTNAMKHAPDEPVHIEVTGAPGNGLTVVVSNPAPRIRPGDQGQGLKGLRERAALVEGRLEHGRTPEGDFRLSAWLPWPA</sequence>
<evidence type="ECO:0000256" key="8">
    <source>
        <dbReference type="ARBA" id="ARBA00023012"/>
    </source>
</evidence>
<feature type="transmembrane region" description="Helical" evidence="9">
    <location>
        <begin position="49"/>
        <end position="67"/>
    </location>
</feature>
<organism evidence="11 12">
    <name type="scientific">Kribbella lupini</name>
    <dbReference type="NCBI Taxonomy" id="291602"/>
    <lineage>
        <taxon>Bacteria</taxon>
        <taxon>Bacillati</taxon>
        <taxon>Actinomycetota</taxon>
        <taxon>Actinomycetes</taxon>
        <taxon>Propionibacteriales</taxon>
        <taxon>Kribbellaceae</taxon>
        <taxon>Kribbella</taxon>
    </lineage>
</organism>
<reference evidence="11 12" key="1">
    <citation type="journal article" date="2019" name="Int. J. Syst. Evol. Microbiol.">
        <title>The Global Catalogue of Microorganisms (GCM) 10K type strain sequencing project: providing services to taxonomists for standard genome sequencing and annotation.</title>
        <authorList>
            <consortium name="The Broad Institute Genomics Platform"/>
            <consortium name="The Broad Institute Genome Sequencing Center for Infectious Disease"/>
            <person name="Wu L."/>
            <person name="Ma J."/>
        </authorList>
    </citation>
    <scope>NUCLEOTIDE SEQUENCE [LARGE SCALE GENOMIC DNA]</scope>
    <source>
        <strain evidence="11 12">JCM 14303</strain>
    </source>
</reference>
<dbReference type="InterPro" id="IPR050482">
    <property type="entry name" value="Sensor_HK_TwoCompSys"/>
</dbReference>
<accession>A0ABN2BXV5</accession>
<evidence type="ECO:0000313" key="12">
    <source>
        <dbReference type="Proteomes" id="UP001500363"/>
    </source>
</evidence>
<keyword evidence="8" id="KW-0902">Two-component regulatory system</keyword>
<keyword evidence="12" id="KW-1185">Reference proteome</keyword>
<keyword evidence="4" id="KW-0808">Transferase</keyword>
<dbReference type="InterPro" id="IPR011712">
    <property type="entry name" value="Sig_transdc_His_kin_sub3_dim/P"/>
</dbReference>
<keyword evidence="6 11" id="KW-0418">Kinase</keyword>
<feature type="transmembrane region" description="Helical" evidence="9">
    <location>
        <begin position="79"/>
        <end position="97"/>
    </location>
</feature>
<dbReference type="PANTHER" id="PTHR24421:SF10">
    <property type="entry name" value="NITRATE_NITRITE SENSOR PROTEIN NARQ"/>
    <property type="match status" value="1"/>
</dbReference>
<dbReference type="EC" id="2.7.13.3" evidence="2"/>
<dbReference type="PANTHER" id="PTHR24421">
    <property type="entry name" value="NITRATE/NITRITE SENSOR PROTEIN NARX-RELATED"/>
    <property type="match status" value="1"/>
</dbReference>
<dbReference type="InterPro" id="IPR036890">
    <property type="entry name" value="HATPase_C_sf"/>
</dbReference>
<evidence type="ECO:0000256" key="2">
    <source>
        <dbReference type="ARBA" id="ARBA00012438"/>
    </source>
</evidence>
<protein>
    <recommendedName>
        <fullName evidence="2">histidine kinase</fullName>
        <ecNumber evidence="2">2.7.13.3</ecNumber>
    </recommendedName>
</protein>
<evidence type="ECO:0000313" key="11">
    <source>
        <dbReference type="EMBL" id="GAA1549347.1"/>
    </source>
</evidence>
<evidence type="ECO:0000256" key="1">
    <source>
        <dbReference type="ARBA" id="ARBA00000085"/>
    </source>
</evidence>
<evidence type="ECO:0000256" key="7">
    <source>
        <dbReference type="ARBA" id="ARBA00022840"/>
    </source>
</evidence>
<evidence type="ECO:0000256" key="5">
    <source>
        <dbReference type="ARBA" id="ARBA00022741"/>
    </source>
</evidence>
<comment type="caution">
    <text evidence="11">The sequence shown here is derived from an EMBL/GenBank/DDBJ whole genome shotgun (WGS) entry which is preliminary data.</text>
</comment>
<dbReference type="Gene3D" id="3.30.565.10">
    <property type="entry name" value="Histidine kinase-like ATPase, C-terminal domain"/>
    <property type="match status" value="1"/>
</dbReference>
<dbReference type="SUPFAM" id="SSF55874">
    <property type="entry name" value="ATPase domain of HSP90 chaperone/DNA topoisomerase II/histidine kinase"/>
    <property type="match status" value="1"/>
</dbReference>
<keyword evidence="9" id="KW-0812">Transmembrane</keyword>
<feature type="transmembrane region" description="Helical" evidence="9">
    <location>
        <begin position="104"/>
        <end position="127"/>
    </location>
</feature>
<dbReference type="Pfam" id="PF07730">
    <property type="entry name" value="HisKA_3"/>
    <property type="match status" value="1"/>
</dbReference>
<dbReference type="EMBL" id="BAAANC010000003">
    <property type="protein sequence ID" value="GAA1549347.1"/>
    <property type="molecule type" value="Genomic_DNA"/>
</dbReference>
<proteinExistence type="predicted"/>
<feature type="transmembrane region" description="Helical" evidence="9">
    <location>
        <begin position="133"/>
        <end position="154"/>
    </location>
</feature>
<keyword evidence="5" id="KW-0547">Nucleotide-binding</keyword>
<evidence type="ECO:0000256" key="6">
    <source>
        <dbReference type="ARBA" id="ARBA00022777"/>
    </source>
</evidence>
<keyword evidence="7" id="KW-0067">ATP-binding</keyword>
<dbReference type="Gene3D" id="1.20.5.1930">
    <property type="match status" value="1"/>
</dbReference>
<keyword evidence="9" id="KW-0472">Membrane</keyword>
<comment type="catalytic activity">
    <reaction evidence="1">
        <text>ATP + protein L-histidine = ADP + protein N-phospho-L-histidine.</text>
        <dbReference type="EC" id="2.7.13.3"/>
    </reaction>
</comment>
<keyword evidence="3" id="KW-0597">Phosphoprotein</keyword>
<name>A0ABN2BXV5_9ACTN</name>
<evidence type="ECO:0000256" key="4">
    <source>
        <dbReference type="ARBA" id="ARBA00022679"/>
    </source>
</evidence>
<dbReference type="CDD" id="cd16917">
    <property type="entry name" value="HATPase_UhpB-NarQ-NarX-like"/>
    <property type="match status" value="1"/>
</dbReference>
<dbReference type="Proteomes" id="UP001500363">
    <property type="component" value="Unassembled WGS sequence"/>
</dbReference>